<accession>A0A917NGS4</accession>
<evidence type="ECO:0000256" key="1">
    <source>
        <dbReference type="SAM" id="MobiDB-lite"/>
    </source>
</evidence>
<dbReference type="Proteomes" id="UP000657574">
    <property type="component" value="Unassembled WGS sequence"/>
</dbReference>
<feature type="compositionally biased region" description="Low complexity" evidence="1">
    <location>
        <begin position="32"/>
        <end position="49"/>
    </location>
</feature>
<gene>
    <name evidence="2" type="ORF">GCM10010121_007910</name>
</gene>
<reference evidence="2" key="1">
    <citation type="journal article" date="2014" name="Int. J. Syst. Evol. Microbiol.">
        <title>Complete genome sequence of Corynebacterium casei LMG S-19264T (=DSM 44701T), isolated from a smear-ripened cheese.</title>
        <authorList>
            <consortium name="US DOE Joint Genome Institute (JGI-PGF)"/>
            <person name="Walter F."/>
            <person name="Albersmeier A."/>
            <person name="Kalinowski J."/>
            <person name="Ruckert C."/>
        </authorList>
    </citation>
    <scope>NUCLEOTIDE SEQUENCE</scope>
    <source>
        <strain evidence="2">JCM 3086</strain>
    </source>
</reference>
<feature type="region of interest" description="Disordered" evidence="1">
    <location>
        <begin position="131"/>
        <end position="174"/>
    </location>
</feature>
<evidence type="ECO:0000313" key="3">
    <source>
        <dbReference type="Proteomes" id="UP000657574"/>
    </source>
</evidence>
<comment type="caution">
    <text evidence="2">The sequence shown here is derived from an EMBL/GenBank/DDBJ whole genome shotgun (WGS) entry which is preliminary data.</text>
</comment>
<dbReference type="EMBL" id="BMQA01000002">
    <property type="protein sequence ID" value="GGJ00027.1"/>
    <property type="molecule type" value="Genomic_DNA"/>
</dbReference>
<organism evidence="2 3">
    <name type="scientific">Streptomyces brasiliensis</name>
    <dbReference type="NCBI Taxonomy" id="1954"/>
    <lineage>
        <taxon>Bacteria</taxon>
        <taxon>Bacillati</taxon>
        <taxon>Actinomycetota</taxon>
        <taxon>Actinomycetes</taxon>
        <taxon>Kitasatosporales</taxon>
        <taxon>Streptomycetaceae</taxon>
        <taxon>Streptomyces</taxon>
    </lineage>
</organism>
<reference evidence="2" key="2">
    <citation type="submission" date="2020-09" db="EMBL/GenBank/DDBJ databases">
        <authorList>
            <person name="Sun Q."/>
            <person name="Ohkuma M."/>
        </authorList>
    </citation>
    <scope>NUCLEOTIDE SEQUENCE</scope>
    <source>
        <strain evidence="2">JCM 3086</strain>
    </source>
</reference>
<name>A0A917NGS4_9ACTN</name>
<keyword evidence="3" id="KW-1185">Reference proteome</keyword>
<proteinExistence type="predicted"/>
<sequence>MSGSLRARRVGRRFVARASIAVGSPLRRRSQRGWSAYSSRSRSTISHSSPGWAAGPSRRARRGLVDADRAGLGEVAEQHTDDGQRQIGVGGRLDDRPGASTDHAEQGSEGVVIATLPDDQFFGSGRVKEPLRCRSSRPPLLPSEQGWVLDPCPGTGRKPPARLGLLSVTPSSGR</sequence>
<protein>
    <submittedName>
        <fullName evidence="2">Uncharacterized protein</fullName>
    </submittedName>
</protein>
<feature type="compositionally biased region" description="Basic and acidic residues" evidence="1">
    <location>
        <begin position="74"/>
        <end position="84"/>
    </location>
</feature>
<dbReference type="AlphaFoldDB" id="A0A917NGS4"/>
<feature type="region of interest" description="Disordered" evidence="1">
    <location>
        <begin position="74"/>
        <end position="109"/>
    </location>
</feature>
<feature type="compositionally biased region" description="Basic and acidic residues" evidence="1">
    <location>
        <begin position="92"/>
        <end position="106"/>
    </location>
</feature>
<feature type="region of interest" description="Disordered" evidence="1">
    <location>
        <begin position="25"/>
        <end position="60"/>
    </location>
</feature>
<evidence type="ECO:0000313" key="2">
    <source>
        <dbReference type="EMBL" id="GGJ00027.1"/>
    </source>
</evidence>